<feature type="chain" id="PRO_5022690696" description="Methanolan biosynthesis EpsI domain-containing protein" evidence="1">
    <location>
        <begin position="22"/>
        <end position="220"/>
    </location>
</feature>
<reference evidence="3 4" key="1">
    <citation type="submission" date="2019-02" db="EMBL/GenBank/DDBJ databases">
        <title>Deep-cultivation of Planctomycetes and their phenomic and genomic characterization uncovers novel biology.</title>
        <authorList>
            <person name="Wiegand S."/>
            <person name="Jogler M."/>
            <person name="Boedeker C."/>
            <person name="Pinto D."/>
            <person name="Vollmers J."/>
            <person name="Rivas-Marin E."/>
            <person name="Kohn T."/>
            <person name="Peeters S.H."/>
            <person name="Heuer A."/>
            <person name="Rast P."/>
            <person name="Oberbeckmann S."/>
            <person name="Bunk B."/>
            <person name="Jeske O."/>
            <person name="Meyerdierks A."/>
            <person name="Storesund J.E."/>
            <person name="Kallscheuer N."/>
            <person name="Luecker S."/>
            <person name="Lage O.M."/>
            <person name="Pohl T."/>
            <person name="Merkel B.J."/>
            <person name="Hornburger P."/>
            <person name="Mueller R.-W."/>
            <person name="Bruemmer F."/>
            <person name="Labrenz M."/>
            <person name="Spormann A.M."/>
            <person name="Op Den Camp H."/>
            <person name="Overmann J."/>
            <person name="Amann R."/>
            <person name="Jetten M.S.M."/>
            <person name="Mascher T."/>
            <person name="Medema M.H."/>
            <person name="Devos D.P."/>
            <person name="Kaster A.-K."/>
            <person name="Ovreas L."/>
            <person name="Rohde M."/>
            <person name="Galperin M.Y."/>
            <person name="Jogler C."/>
        </authorList>
    </citation>
    <scope>NUCLEOTIDE SEQUENCE [LARGE SCALE GENOMIC DNA]</scope>
    <source>
        <strain evidence="3 4">CA13</strain>
    </source>
</reference>
<keyword evidence="1" id="KW-0732">Signal</keyword>
<dbReference type="Pfam" id="PF11984">
    <property type="entry name" value="DUF3485"/>
    <property type="match status" value="1"/>
</dbReference>
<dbReference type="Proteomes" id="UP000315010">
    <property type="component" value="Unassembled WGS sequence"/>
</dbReference>
<accession>A0A5C5Z8H6</accession>
<proteinExistence type="predicted"/>
<feature type="domain" description="Methanolan biosynthesis EpsI" evidence="2">
    <location>
        <begin position="13"/>
        <end position="172"/>
    </location>
</feature>
<dbReference type="RefSeq" id="WP_146400880.1">
    <property type="nucleotide sequence ID" value="NZ_SJPJ01000001.1"/>
</dbReference>
<dbReference type="EMBL" id="SJPJ01000001">
    <property type="protein sequence ID" value="TWT83602.1"/>
    <property type="molecule type" value="Genomic_DNA"/>
</dbReference>
<evidence type="ECO:0000259" key="2">
    <source>
        <dbReference type="Pfam" id="PF11984"/>
    </source>
</evidence>
<dbReference type="OrthoDB" id="257139at2"/>
<evidence type="ECO:0000256" key="1">
    <source>
        <dbReference type="SAM" id="SignalP"/>
    </source>
</evidence>
<feature type="signal peptide" evidence="1">
    <location>
        <begin position="1"/>
        <end position="21"/>
    </location>
</feature>
<dbReference type="AlphaFoldDB" id="A0A5C5Z8H6"/>
<keyword evidence="4" id="KW-1185">Reference proteome</keyword>
<protein>
    <recommendedName>
        <fullName evidence="2">Methanolan biosynthesis EpsI domain-containing protein</fullName>
    </recommendedName>
</protein>
<dbReference type="InterPro" id="IPR014263">
    <property type="entry name" value="Methanolan_biosynth_EpsI"/>
</dbReference>
<gene>
    <name evidence="3" type="ORF">CA13_50690</name>
</gene>
<name>A0A5C5Z8H6_9BACT</name>
<evidence type="ECO:0000313" key="4">
    <source>
        <dbReference type="Proteomes" id="UP000315010"/>
    </source>
</evidence>
<comment type="caution">
    <text evidence="3">The sequence shown here is derived from an EMBL/GenBank/DDBJ whole genome shotgun (WGS) entry which is preliminary data.</text>
</comment>
<evidence type="ECO:0000313" key="3">
    <source>
        <dbReference type="EMBL" id="TWT83602.1"/>
    </source>
</evidence>
<sequence precursor="true">MTTCTPTRFHVVLLGCSLAVASCLVMPASRSEVAQQCSFDLPETLGSWRQLEQLKLQESELKILHASDHWQRVYQRCDTKEIMVVTLIAGPSGRLASHQPEVCYARNEFCSHSDAVRWTVPGRDDKFRFQTLEPRQIERPAMTIAYAWHDGDCWRAPRVPKIQLARYPALQRLQISMRHPSGMARDAQNAMQRFVQLTVDITDELHLRTTSLPTPIPTSR</sequence>
<organism evidence="3 4">
    <name type="scientific">Novipirellula herctigrandis</name>
    <dbReference type="NCBI Taxonomy" id="2527986"/>
    <lineage>
        <taxon>Bacteria</taxon>
        <taxon>Pseudomonadati</taxon>
        <taxon>Planctomycetota</taxon>
        <taxon>Planctomycetia</taxon>
        <taxon>Pirellulales</taxon>
        <taxon>Pirellulaceae</taxon>
        <taxon>Novipirellula</taxon>
    </lineage>
</organism>